<dbReference type="PROSITE" id="PS00758">
    <property type="entry name" value="ARGE_DAPE_CPG2_1"/>
    <property type="match status" value="1"/>
</dbReference>
<keyword evidence="7" id="KW-0482">Metalloprotease</keyword>
<evidence type="ECO:0000256" key="4">
    <source>
        <dbReference type="ARBA" id="ARBA00022801"/>
    </source>
</evidence>
<dbReference type="Gene3D" id="3.40.630.10">
    <property type="entry name" value="Zn peptidases"/>
    <property type="match status" value="1"/>
</dbReference>
<reference evidence="8" key="1">
    <citation type="submission" date="2019-08" db="EMBL/GenBank/DDBJ databases">
        <authorList>
            <person name="Kucharzyk K."/>
            <person name="Murdoch R.W."/>
            <person name="Higgins S."/>
            <person name="Loffler F."/>
        </authorList>
    </citation>
    <scope>NUCLEOTIDE SEQUENCE</scope>
</reference>
<keyword evidence="6 8" id="KW-0224">Dipeptidase</keyword>
<dbReference type="PROSITE" id="PS00759">
    <property type="entry name" value="ARGE_DAPE_CPG2_2"/>
    <property type="match status" value="1"/>
</dbReference>
<dbReference type="EMBL" id="VSSQ01000382">
    <property type="protein sequence ID" value="MPL93150.1"/>
    <property type="molecule type" value="Genomic_DNA"/>
</dbReference>
<dbReference type="SUPFAM" id="SSF55031">
    <property type="entry name" value="Bacterial exopeptidase dimerisation domain"/>
    <property type="match status" value="1"/>
</dbReference>
<sequence>MDGGIFEGLSRHISGCKGLLLEKLSEFIAIPSVEGTPEPGAPFGSEVAKSLDFLLSLAKELGFAVSNQEGYVGFIDWGEGDETIGILSHVDVVPAGDLDAWNTPPFEMTHKDGVLYGRGAADDKGPLLSCLYGAYALKQTGFVPKKKLRFIIGTNEETGWGCMDYYKAHFPPPDASFSPDGMFTVVNREKGILTAEYAISLTAPGVEIHAGEASNLVPAKAVASLPCTLKQLQNAIDQCAKLPGVSFTTGLEANGVYLLCKGKNAPSHSPANGASAILGMLRVLAECGGIPSELQNTAGELVKLMGGQPDGKSMGIACSDEVSGALTTNLGILELKENHLTVKMDVRSPVTFALEGISGVLDGKMAGLGFQKTSGHLKAPLYVPADSALIKTLCGVYERVTGQEAVLYSIGGGTYARAFSNCVCFGAVYPGVNPPVHCPNEYATVDDLVKNAKVYGLAIYELLK</sequence>
<dbReference type="GO" id="GO:0008777">
    <property type="term" value="F:acetylornithine deacetylase activity"/>
    <property type="evidence" value="ECO:0007669"/>
    <property type="project" value="TreeGrafter"/>
</dbReference>
<dbReference type="GO" id="GO:0006526">
    <property type="term" value="P:L-arginine biosynthetic process"/>
    <property type="evidence" value="ECO:0007669"/>
    <property type="project" value="TreeGrafter"/>
</dbReference>
<name>A0A644VPL6_9ZZZZ</name>
<dbReference type="InterPro" id="IPR001261">
    <property type="entry name" value="ArgE/DapE_CS"/>
</dbReference>
<dbReference type="GO" id="GO:0008270">
    <property type="term" value="F:zinc ion binding"/>
    <property type="evidence" value="ECO:0007669"/>
    <property type="project" value="InterPro"/>
</dbReference>
<dbReference type="SUPFAM" id="SSF53187">
    <property type="entry name" value="Zn-dependent exopeptidases"/>
    <property type="match status" value="1"/>
</dbReference>
<evidence type="ECO:0000256" key="2">
    <source>
        <dbReference type="ARBA" id="ARBA00022670"/>
    </source>
</evidence>
<keyword evidence="3" id="KW-0479">Metal-binding</keyword>
<evidence type="ECO:0000256" key="5">
    <source>
        <dbReference type="ARBA" id="ARBA00022833"/>
    </source>
</evidence>
<evidence type="ECO:0000256" key="7">
    <source>
        <dbReference type="ARBA" id="ARBA00023049"/>
    </source>
</evidence>
<dbReference type="GO" id="GO:0008237">
    <property type="term" value="F:metallopeptidase activity"/>
    <property type="evidence" value="ECO:0007669"/>
    <property type="project" value="UniProtKB-KW"/>
</dbReference>
<comment type="caution">
    <text evidence="8">The sequence shown here is derived from an EMBL/GenBank/DDBJ whole genome shotgun (WGS) entry which is preliminary data.</text>
</comment>
<keyword evidence="4 8" id="KW-0378">Hydrolase</keyword>
<dbReference type="PANTHER" id="PTHR43808:SF31">
    <property type="entry name" value="N-ACETYL-L-CITRULLINE DEACETYLASE"/>
    <property type="match status" value="1"/>
</dbReference>
<dbReference type="Pfam" id="PF01546">
    <property type="entry name" value="Peptidase_M20"/>
    <property type="match status" value="1"/>
</dbReference>
<dbReference type="GO" id="GO:0006508">
    <property type="term" value="P:proteolysis"/>
    <property type="evidence" value="ECO:0007669"/>
    <property type="project" value="UniProtKB-KW"/>
</dbReference>
<evidence type="ECO:0000256" key="3">
    <source>
        <dbReference type="ARBA" id="ARBA00022723"/>
    </source>
</evidence>
<dbReference type="NCBIfam" id="TIGR01887">
    <property type="entry name" value="dipeptidaselike"/>
    <property type="match status" value="1"/>
</dbReference>
<organism evidence="8">
    <name type="scientific">bioreactor metagenome</name>
    <dbReference type="NCBI Taxonomy" id="1076179"/>
    <lineage>
        <taxon>unclassified sequences</taxon>
        <taxon>metagenomes</taxon>
        <taxon>ecological metagenomes</taxon>
    </lineage>
</organism>
<dbReference type="InterPro" id="IPR050072">
    <property type="entry name" value="Peptidase_M20A"/>
</dbReference>
<dbReference type="InterPro" id="IPR036264">
    <property type="entry name" value="Bact_exopeptidase_dim_dom"/>
</dbReference>
<evidence type="ECO:0000313" key="8">
    <source>
        <dbReference type="EMBL" id="MPL93150.1"/>
    </source>
</evidence>
<dbReference type="Gene3D" id="3.30.70.360">
    <property type="match status" value="2"/>
</dbReference>
<dbReference type="EC" id="3.4.13.-" evidence="8"/>
<protein>
    <submittedName>
        <fullName evidence="8">Beta-Ala-Xaa dipeptidase</fullName>
        <ecNumber evidence="8">3.4.13.-</ecNumber>
    </submittedName>
</protein>
<keyword evidence="2" id="KW-0645">Protease</keyword>
<accession>A0A644VPL6</accession>
<evidence type="ECO:0000256" key="6">
    <source>
        <dbReference type="ARBA" id="ARBA00022997"/>
    </source>
</evidence>
<keyword evidence="5" id="KW-0862">Zinc</keyword>
<dbReference type="GO" id="GO:0016805">
    <property type="term" value="F:dipeptidase activity"/>
    <property type="evidence" value="ECO:0007669"/>
    <property type="project" value="UniProtKB-KW"/>
</dbReference>
<dbReference type="AlphaFoldDB" id="A0A644VPL6"/>
<gene>
    <name evidence="8" type="primary">pepV_1</name>
    <name evidence="8" type="ORF">SDC9_39276</name>
</gene>
<dbReference type="InterPro" id="IPR010964">
    <property type="entry name" value="M20A_pepV-rel"/>
</dbReference>
<dbReference type="PANTHER" id="PTHR43808">
    <property type="entry name" value="ACETYLORNITHINE DEACETYLASE"/>
    <property type="match status" value="1"/>
</dbReference>
<dbReference type="InterPro" id="IPR002933">
    <property type="entry name" value="Peptidase_M20"/>
</dbReference>
<evidence type="ECO:0000256" key="1">
    <source>
        <dbReference type="ARBA" id="ARBA00001947"/>
    </source>
</evidence>
<comment type="cofactor">
    <cofactor evidence="1">
        <name>Zn(2+)</name>
        <dbReference type="ChEBI" id="CHEBI:29105"/>
    </cofactor>
</comment>
<proteinExistence type="predicted"/>